<dbReference type="Proteomes" id="UP001597541">
    <property type="component" value="Unassembled WGS sequence"/>
</dbReference>
<evidence type="ECO:0000313" key="3">
    <source>
        <dbReference type="Proteomes" id="UP001597541"/>
    </source>
</evidence>
<comment type="caution">
    <text evidence="2">The sequence shown here is derived from an EMBL/GenBank/DDBJ whole genome shotgun (WGS) entry which is preliminary data.</text>
</comment>
<accession>A0ABW5P8U0</accession>
<dbReference type="Pfam" id="PF01593">
    <property type="entry name" value="Amino_oxidase"/>
    <property type="match status" value="1"/>
</dbReference>
<proteinExistence type="predicted"/>
<feature type="domain" description="Amine oxidase" evidence="1">
    <location>
        <begin position="12"/>
        <end position="440"/>
    </location>
</feature>
<dbReference type="RefSeq" id="WP_377599010.1">
    <property type="nucleotide sequence ID" value="NZ_JBHUME010000002.1"/>
</dbReference>
<dbReference type="EMBL" id="JBHUME010000002">
    <property type="protein sequence ID" value="MFD2610873.1"/>
    <property type="molecule type" value="Genomic_DNA"/>
</dbReference>
<dbReference type="InterPro" id="IPR002937">
    <property type="entry name" value="Amino_oxidase"/>
</dbReference>
<keyword evidence="3" id="KW-1185">Reference proteome</keyword>
<dbReference type="PANTHER" id="PTHR42923">
    <property type="entry name" value="PROTOPORPHYRINOGEN OXIDASE"/>
    <property type="match status" value="1"/>
</dbReference>
<dbReference type="InterPro" id="IPR050464">
    <property type="entry name" value="Zeta_carotene_desat/Oxidored"/>
</dbReference>
<dbReference type="Gene3D" id="3.50.50.60">
    <property type="entry name" value="FAD/NAD(P)-binding domain"/>
    <property type="match status" value="1"/>
</dbReference>
<dbReference type="SUPFAM" id="SSF51905">
    <property type="entry name" value="FAD/NAD(P)-binding domain"/>
    <property type="match status" value="1"/>
</dbReference>
<name>A0ABW5P8U0_9BACL</name>
<gene>
    <name evidence="2" type="ORF">ACFSUF_00385</name>
</gene>
<organism evidence="2 3">
    <name type="scientific">Paenibacillus gansuensis</name>
    <dbReference type="NCBI Taxonomy" id="306542"/>
    <lineage>
        <taxon>Bacteria</taxon>
        <taxon>Bacillati</taxon>
        <taxon>Bacillota</taxon>
        <taxon>Bacilli</taxon>
        <taxon>Bacillales</taxon>
        <taxon>Paenibacillaceae</taxon>
        <taxon>Paenibacillus</taxon>
    </lineage>
</organism>
<protein>
    <submittedName>
        <fullName evidence="2">FAD-dependent oxidoreductase</fullName>
    </submittedName>
</protein>
<dbReference type="InterPro" id="IPR036188">
    <property type="entry name" value="FAD/NAD-bd_sf"/>
</dbReference>
<evidence type="ECO:0000313" key="2">
    <source>
        <dbReference type="EMBL" id="MFD2610873.1"/>
    </source>
</evidence>
<sequence>MPQKVIIIGAGLAGLTCAMDLCDEGYEVTVLEAGLVAGGRTSNWNENGMEVESGFHKYIGYYSELPKLLKRAGINVDEMLTWETSMEILMPDEEESAEFGLAPVRNPIKMIASLMGNNDFLSPSEKMSLIPFLTAGMKDYVSNPEELDRYSVTEYAELHGVKHEALRHILVPLTTGILFLPPERYSALVFFSTLGPGVSGFYKMKIGAFNGGMTDVMAHPLMQGVVARGGSVRTLSRVTELISDGNTVSGVKVGDEQLDADHVVLASNIASSKLLLAQKFSGHNWFEPFLNMPTMSDVTVQVETSVPMMEMDRTTFAPGTCIGSFGEQSRTTFRHVPGRQSYILTPPERFINMSDEEVFAVFLQDAERIGLKMKDHLLDYMVIRMKDHFHTVEPGHAWRRPTQKTVIPGLYLAGDYTKQPMFTTMEGAVISGHRAADAVMGKWTEEEPRFTDDNPDRLTDGVVHAPDVVGRSALEPASVDTPDRFIRRKEG</sequence>
<evidence type="ECO:0000259" key="1">
    <source>
        <dbReference type="Pfam" id="PF01593"/>
    </source>
</evidence>
<reference evidence="3" key="1">
    <citation type="journal article" date="2019" name="Int. J. Syst. Evol. Microbiol.">
        <title>The Global Catalogue of Microorganisms (GCM) 10K type strain sequencing project: providing services to taxonomists for standard genome sequencing and annotation.</title>
        <authorList>
            <consortium name="The Broad Institute Genomics Platform"/>
            <consortium name="The Broad Institute Genome Sequencing Center for Infectious Disease"/>
            <person name="Wu L."/>
            <person name="Ma J."/>
        </authorList>
    </citation>
    <scope>NUCLEOTIDE SEQUENCE [LARGE SCALE GENOMIC DNA]</scope>
    <source>
        <strain evidence="3">KCTC 3950</strain>
    </source>
</reference>
<dbReference type="PANTHER" id="PTHR42923:SF46">
    <property type="entry name" value="AMINE OXIDASE"/>
    <property type="match status" value="1"/>
</dbReference>